<sequence>MTQKRKTPPKAAGKKPSAKKAPAPRKPQKKGVPVGRTLKTQDKYLPYKKSKVQELKAKRWVVVIDKNTDEELAIVRLTDEKQPNTTHLPTYRKGNRKDTYFKHFVEIEDSEGNAIRVDGKKFLENAAEYDLSPKEMRFLRDKVLNHSRQSQENRSKILILKKKKPRD</sequence>
<feature type="region of interest" description="Disordered" evidence="1">
    <location>
        <begin position="146"/>
        <end position="167"/>
    </location>
</feature>
<gene>
    <name evidence="2" type="ORF">H9812_05655</name>
</gene>
<dbReference type="Proteomes" id="UP000824044">
    <property type="component" value="Unassembled WGS sequence"/>
</dbReference>
<evidence type="ECO:0000313" key="3">
    <source>
        <dbReference type="Proteomes" id="UP000824044"/>
    </source>
</evidence>
<feature type="compositionally biased region" description="Basic residues" evidence="1">
    <location>
        <begin position="1"/>
        <end position="29"/>
    </location>
</feature>
<name>A0A9D2DX28_9FIRM</name>
<evidence type="ECO:0000313" key="2">
    <source>
        <dbReference type="EMBL" id="HIZ24936.1"/>
    </source>
</evidence>
<reference evidence="2" key="1">
    <citation type="journal article" date="2021" name="PeerJ">
        <title>Extensive microbial diversity within the chicken gut microbiome revealed by metagenomics and culture.</title>
        <authorList>
            <person name="Gilroy R."/>
            <person name="Ravi A."/>
            <person name="Getino M."/>
            <person name="Pursley I."/>
            <person name="Horton D.L."/>
            <person name="Alikhan N.F."/>
            <person name="Baker D."/>
            <person name="Gharbi K."/>
            <person name="Hall N."/>
            <person name="Watson M."/>
            <person name="Adriaenssens E.M."/>
            <person name="Foster-Nyarko E."/>
            <person name="Jarju S."/>
            <person name="Secka A."/>
            <person name="Antonio M."/>
            <person name="Oren A."/>
            <person name="Chaudhuri R.R."/>
            <person name="La Ragione R."/>
            <person name="Hildebrand F."/>
            <person name="Pallen M.J."/>
        </authorList>
    </citation>
    <scope>NUCLEOTIDE SEQUENCE</scope>
    <source>
        <strain evidence="2">CHK33-5263</strain>
    </source>
</reference>
<dbReference type="AlphaFoldDB" id="A0A9D2DX28"/>
<feature type="compositionally biased region" description="Basic and acidic residues" evidence="1">
    <location>
        <begin position="146"/>
        <end position="155"/>
    </location>
</feature>
<proteinExistence type="predicted"/>
<accession>A0A9D2DX28</accession>
<reference evidence="2" key="2">
    <citation type="submission" date="2021-04" db="EMBL/GenBank/DDBJ databases">
        <authorList>
            <person name="Gilroy R."/>
        </authorList>
    </citation>
    <scope>NUCLEOTIDE SEQUENCE</scope>
    <source>
        <strain evidence="2">CHK33-5263</strain>
    </source>
</reference>
<feature type="region of interest" description="Disordered" evidence="1">
    <location>
        <begin position="1"/>
        <end position="42"/>
    </location>
</feature>
<evidence type="ECO:0000256" key="1">
    <source>
        <dbReference type="SAM" id="MobiDB-lite"/>
    </source>
</evidence>
<dbReference type="EMBL" id="DXBS01000109">
    <property type="protein sequence ID" value="HIZ24936.1"/>
    <property type="molecule type" value="Genomic_DNA"/>
</dbReference>
<organism evidence="2 3">
    <name type="scientific">Candidatus Gallimonas intestinigallinarum</name>
    <dbReference type="NCBI Taxonomy" id="2838604"/>
    <lineage>
        <taxon>Bacteria</taxon>
        <taxon>Bacillati</taxon>
        <taxon>Bacillota</taxon>
        <taxon>Clostridia</taxon>
        <taxon>Candidatus Gallimonas</taxon>
    </lineage>
</organism>
<protein>
    <submittedName>
        <fullName evidence="2">Uncharacterized protein</fullName>
    </submittedName>
</protein>
<comment type="caution">
    <text evidence="2">The sequence shown here is derived from an EMBL/GenBank/DDBJ whole genome shotgun (WGS) entry which is preliminary data.</text>
</comment>